<evidence type="ECO:0000313" key="4">
    <source>
        <dbReference type="Proteomes" id="UP001597112"/>
    </source>
</evidence>
<dbReference type="PANTHER" id="PTHR44520">
    <property type="entry name" value="RESPONSE REGULATOR RCP1-RELATED"/>
    <property type="match status" value="1"/>
</dbReference>
<dbReference type="PROSITE" id="PS50110">
    <property type="entry name" value="RESPONSE_REGULATORY"/>
    <property type="match status" value="1"/>
</dbReference>
<keyword evidence="4" id="KW-1185">Reference proteome</keyword>
<dbReference type="InterPro" id="IPR011006">
    <property type="entry name" value="CheY-like_superfamily"/>
</dbReference>
<organism evidence="3 4">
    <name type="scientific">Ohtaekwangia kribbensis</name>
    <dbReference type="NCBI Taxonomy" id="688913"/>
    <lineage>
        <taxon>Bacteria</taxon>
        <taxon>Pseudomonadati</taxon>
        <taxon>Bacteroidota</taxon>
        <taxon>Cytophagia</taxon>
        <taxon>Cytophagales</taxon>
        <taxon>Fulvivirgaceae</taxon>
        <taxon>Ohtaekwangia</taxon>
    </lineage>
</organism>
<gene>
    <name evidence="3" type="ORF">ACFQ21_03160</name>
</gene>
<evidence type="ECO:0000256" key="1">
    <source>
        <dbReference type="PROSITE-ProRule" id="PRU00169"/>
    </source>
</evidence>
<proteinExistence type="predicted"/>
<accession>A0ABW3JWP4</accession>
<dbReference type="InterPro" id="IPR001789">
    <property type="entry name" value="Sig_transdc_resp-reg_receiver"/>
</dbReference>
<evidence type="ECO:0000313" key="3">
    <source>
        <dbReference type="EMBL" id="MFD0998284.1"/>
    </source>
</evidence>
<evidence type="ECO:0000259" key="2">
    <source>
        <dbReference type="PROSITE" id="PS50110"/>
    </source>
</evidence>
<dbReference type="Pfam" id="PF00072">
    <property type="entry name" value="Response_reg"/>
    <property type="match status" value="1"/>
</dbReference>
<dbReference type="RefSeq" id="WP_377574722.1">
    <property type="nucleotide sequence ID" value="NZ_JBHTKA010000001.1"/>
</dbReference>
<dbReference type="Gene3D" id="3.40.50.2300">
    <property type="match status" value="1"/>
</dbReference>
<feature type="modified residue" description="4-aspartylphosphate" evidence="1">
    <location>
        <position position="74"/>
    </location>
</feature>
<reference evidence="4" key="1">
    <citation type="journal article" date="2019" name="Int. J. Syst. Evol. Microbiol.">
        <title>The Global Catalogue of Microorganisms (GCM) 10K type strain sequencing project: providing services to taxonomists for standard genome sequencing and annotation.</title>
        <authorList>
            <consortium name="The Broad Institute Genomics Platform"/>
            <consortium name="The Broad Institute Genome Sequencing Center for Infectious Disease"/>
            <person name="Wu L."/>
            <person name="Ma J."/>
        </authorList>
    </citation>
    <scope>NUCLEOTIDE SEQUENCE [LARGE SCALE GENOMIC DNA]</scope>
    <source>
        <strain evidence="4">CCUG 58938</strain>
    </source>
</reference>
<dbReference type="Proteomes" id="UP001597112">
    <property type="component" value="Unassembled WGS sequence"/>
</dbReference>
<dbReference type="CDD" id="cd17557">
    <property type="entry name" value="REC_Rcp-like"/>
    <property type="match status" value="1"/>
</dbReference>
<dbReference type="EMBL" id="JBHTKA010000001">
    <property type="protein sequence ID" value="MFD0998284.1"/>
    <property type="molecule type" value="Genomic_DNA"/>
</dbReference>
<dbReference type="InterPro" id="IPR052893">
    <property type="entry name" value="TCS_response_regulator"/>
</dbReference>
<comment type="caution">
    <text evidence="3">The sequence shown here is derived from an EMBL/GenBank/DDBJ whole genome shotgun (WGS) entry which is preliminary data.</text>
</comment>
<name>A0ABW3JWP4_9BACT</name>
<dbReference type="SUPFAM" id="SSF52172">
    <property type="entry name" value="CheY-like"/>
    <property type="match status" value="1"/>
</dbReference>
<protein>
    <submittedName>
        <fullName evidence="3">Response regulator</fullName>
    </submittedName>
</protein>
<dbReference type="PANTHER" id="PTHR44520:SF2">
    <property type="entry name" value="RESPONSE REGULATOR RCP1"/>
    <property type="match status" value="1"/>
</dbReference>
<feature type="domain" description="Response regulatory" evidence="2">
    <location>
        <begin position="21"/>
        <end position="141"/>
    </location>
</feature>
<dbReference type="SMART" id="SM00448">
    <property type="entry name" value="REC"/>
    <property type="match status" value="1"/>
</dbReference>
<keyword evidence="1" id="KW-0597">Phosphoprotein</keyword>
<sequence length="146" mass="16676">MMPVYLNLYFIPMSEDLLIKNIFYADDDPDDILLFKDVFQDLGLPIDITIAENGIILLEKLRAANRFPDAIFMDLNMPLKNGFQCLKEIKEHPEFSSIPVVILSTSSTLDNIEKSYKLGAFQYIQKPSQYAHLKVSIEKCLAKLSV</sequence>